<dbReference type="PANTHER" id="PTHR43300:SF7">
    <property type="entry name" value="UDP-N-ACETYLBACILLOSAMINE N-ACETYLTRANSFERASE"/>
    <property type="match status" value="1"/>
</dbReference>
<evidence type="ECO:0000256" key="1">
    <source>
        <dbReference type="ARBA" id="ARBA00022679"/>
    </source>
</evidence>
<dbReference type="NCBIfam" id="TIGR03570">
    <property type="entry name" value="NeuD_NnaD"/>
    <property type="match status" value="1"/>
</dbReference>
<dbReference type="RefSeq" id="WP_191791606.1">
    <property type="nucleotide sequence ID" value="NZ_JACSQE010000012.1"/>
</dbReference>
<dbReference type="EMBL" id="JACSQE010000012">
    <property type="protein sequence ID" value="MBD7999894.1"/>
    <property type="molecule type" value="Genomic_DNA"/>
</dbReference>
<keyword evidence="5" id="KW-1185">Reference proteome</keyword>
<dbReference type="Gene3D" id="2.160.10.10">
    <property type="entry name" value="Hexapeptide repeat proteins"/>
    <property type="match status" value="1"/>
</dbReference>
<sequence length="211" mass="20932">MGTQPVVVVGNGGHSRSCIDAWDPDAPFRPLGCTGNDPAEHGELPYLGDDSIIPGLLEQGVRHAFVAIGSNSLRARLSADLVSSGFDLVPLVAPTARVAPTAEIGPGAAILHGAIVGAYARVGAGAIVNTGASVDHDCVVGEFAHIAPGSHLAGSVTVGERAMLGVGVSVIPGVTIGEGAVVGAGSVVISDVRAGETVVGVPTRSVRKIAS</sequence>
<dbReference type="InterPro" id="IPR050179">
    <property type="entry name" value="Trans_hexapeptide_repeat"/>
</dbReference>
<evidence type="ECO:0000256" key="2">
    <source>
        <dbReference type="ARBA" id="ARBA00022737"/>
    </source>
</evidence>
<protein>
    <submittedName>
        <fullName evidence="4">Acetyltransferase</fullName>
    </submittedName>
</protein>
<dbReference type="Proteomes" id="UP000633601">
    <property type="component" value="Unassembled WGS sequence"/>
</dbReference>
<keyword evidence="2" id="KW-0677">Repeat</keyword>
<dbReference type="InterPro" id="IPR011004">
    <property type="entry name" value="Trimer_LpxA-like_sf"/>
</dbReference>
<dbReference type="Gene3D" id="3.40.50.20">
    <property type="match status" value="1"/>
</dbReference>
<dbReference type="PANTHER" id="PTHR43300">
    <property type="entry name" value="ACETYLTRANSFERASE"/>
    <property type="match status" value="1"/>
</dbReference>
<evidence type="ECO:0000259" key="3">
    <source>
        <dbReference type="Pfam" id="PF17836"/>
    </source>
</evidence>
<feature type="domain" description="PglD N-terminal" evidence="3">
    <location>
        <begin position="6"/>
        <end position="79"/>
    </location>
</feature>
<accession>A0ABR8V538</accession>
<dbReference type="SUPFAM" id="SSF51161">
    <property type="entry name" value="Trimeric LpxA-like enzymes"/>
    <property type="match status" value="1"/>
</dbReference>
<gene>
    <name evidence="4" type="ORF">H9640_15175</name>
</gene>
<dbReference type="Pfam" id="PF17836">
    <property type="entry name" value="PglD_N"/>
    <property type="match status" value="1"/>
</dbReference>
<evidence type="ECO:0000313" key="4">
    <source>
        <dbReference type="EMBL" id="MBD7999894.1"/>
    </source>
</evidence>
<comment type="caution">
    <text evidence="4">The sequence shown here is derived from an EMBL/GenBank/DDBJ whole genome shotgun (WGS) entry which is preliminary data.</text>
</comment>
<keyword evidence="1" id="KW-0808">Transferase</keyword>
<proteinExistence type="predicted"/>
<evidence type="ECO:0000313" key="5">
    <source>
        <dbReference type="Proteomes" id="UP000633601"/>
    </source>
</evidence>
<dbReference type="PROSITE" id="PS00101">
    <property type="entry name" value="HEXAPEP_TRANSFERASES"/>
    <property type="match status" value="1"/>
</dbReference>
<dbReference type="CDD" id="cd03360">
    <property type="entry name" value="LbH_AT_putative"/>
    <property type="match status" value="1"/>
</dbReference>
<dbReference type="InterPro" id="IPR041561">
    <property type="entry name" value="PglD_N"/>
</dbReference>
<dbReference type="InterPro" id="IPR018357">
    <property type="entry name" value="Hexapep_transf_CS"/>
</dbReference>
<dbReference type="Pfam" id="PF00132">
    <property type="entry name" value="Hexapep"/>
    <property type="match status" value="1"/>
</dbReference>
<dbReference type="InterPro" id="IPR020019">
    <property type="entry name" value="AcTrfase_PglD-like"/>
</dbReference>
<organism evidence="4 5">
    <name type="scientific">Oerskovia gallyi</name>
    <dbReference type="NCBI Taxonomy" id="2762226"/>
    <lineage>
        <taxon>Bacteria</taxon>
        <taxon>Bacillati</taxon>
        <taxon>Actinomycetota</taxon>
        <taxon>Actinomycetes</taxon>
        <taxon>Micrococcales</taxon>
        <taxon>Cellulomonadaceae</taxon>
        <taxon>Oerskovia</taxon>
    </lineage>
</organism>
<dbReference type="InterPro" id="IPR001451">
    <property type="entry name" value="Hexapep"/>
</dbReference>
<reference evidence="4 5" key="1">
    <citation type="submission" date="2020-08" db="EMBL/GenBank/DDBJ databases">
        <title>A Genomic Blueprint of the Chicken Gut Microbiome.</title>
        <authorList>
            <person name="Gilroy R."/>
            <person name="Ravi A."/>
            <person name="Getino M."/>
            <person name="Pursley I."/>
            <person name="Horton D.L."/>
            <person name="Alikhan N.-F."/>
            <person name="Baker D."/>
            <person name="Gharbi K."/>
            <person name="Hall N."/>
            <person name="Watson M."/>
            <person name="Adriaenssens E.M."/>
            <person name="Foster-Nyarko E."/>
            <person name="Jarju S."/>
            <person name="Secka A."/>
            <person name="Antonio M."/>
            <person name="Oren A."/>
            <person name="Chaudhuri R."/>
            <person name="La Ragione R.M."/>
            <person name="Hildebrand F."/>
            <person name="Pallen M.J."/>
        </authorList>
    </citation>
    <scope>NUCLEOTIDE SEQUENCE [LARGE SCALE GENOMIC DNA]</scope>
    <source>
        <strain evidence="4 5">Sa2CUA8</strain>
    </source>
</reference>
<name>A0ABR8V538_9CELL</name>